<sequence length="79" mass="9006">MKDNEKTGSSDGHCSGQIYLNLLILSLRRLTLISGSKGLLINPYQFKILLIKKLNKWFKCHKSTFRSTNLVVQKLVSEP</sequence>
<proteinExistence type="predicted"/>
<reference evidence="1 2" key="1">
    <citation type="submission" date="2012-07" db="EMBL/GenBank/DDBJ databases">
        <title>Complete genomic sequence of Horseradish latent virus (HRLV) isolated from Lyngle, Denmark, in April 1973.</title>
        <authorList>
            <person name="Maiti I.B."/>
            <person name="Pattanaik S."/>
        </authorList>
    </citation>
    <scope>NUCLEOTIDE SEQUENCE [LARGE SCALE GENOMIC DNA]</scope>
    <source>
        <strain evidence="1">ID1</strain>
    </source>
</reference>
<name>K0DHH6_9VIRU</name>
<dbReference type="EMBL" id="JX429923">
    <property type="protein sequence ID" value="AFT84155.1"/>
    <property type="molecule type" value="Genomic_DNA"/>
</dbReference>
<dbReference type="KEGG" id="vg:13829205"/>
<evidence type="ECO:0000313" key="2">
    <source>
        <dbReference type="Proteomes" id="UP000201167"/>
    </source>
</evidence>
<keyword evidence="2" id="KW-1185">Reference proteome</keyword>
<evidence type="ECO:0000313" key="1">
    <source>
        <dbReference type="EMBL" id="AFT84155.1"/>
    </source>
</evidence>
<dbReference type="Proteomes" id="UP000201167">
    <property type="component" value="Segment"/>
</dbReference>
<protein>
    <submittedName>
        <fullName evidence="1">Uncharacterized protein</fullName>
    </submittedName>
</protein>
<accession>K0DHH6</accession>
<organism evidence="1 2">
    <name type="scientific">Horseradish latent virus</name>
    <dbReference type="NCBI Taxonomy" id="264076"/>
    <lineage>
        <taxon>Viruses</taxon>
        <taxon>Riboviria</taxon>
        <taxon>Pararnavirae</taxon>
        <taxon>Artverviricota</taxon>
        <taxon>Revtraviricetes</taxon>
        <taxon>Ortervirales</taxon>
        <taxon>Caulimoviridae</taxon>
        <taxon>Caulimovirus</taxon>
        <taxon>Caulimovirus latensarmoraciae</taxon>
    </lineage>
</organism>
<dbReference type="GeneID" id="13829205"/>
<dbReference type="RefSeq" id="YP_006907828.1">
    <property type="nucleotide sequence ID" value="NC_018858.1"/>
</dbReference>